<name>A0A7T4WFE8_9PROT</name>
<evidence type="ECO:0000313" key="2">
    <source>
        <dbReference type="Proteomes" id="UP000595420"/>
    </source>
</evidence>
<dbReference type="EMBL" id="CP059488">
    <property type="protein sequence ID" value="QQD73577.1"/>
    <property type="molecule type" value="Genomic_DNA"/>
</dbReference>
<evidence type="ECO:0000313" key="1">
    <source>
        <dbReference type="EMBL" id="QQD73577.1"/>
    </source>
</evidence>
<sequence>MICPTCNKRLRVVNSAHRSDGAVHRKHFCYRCDAVFFTREELVQGRIPMYKPQLHRFPRPV</sequence>
<dbReference type="RefSeq" id="WP_198661009.1">
    <property type="nucleotide sequence ID" value="NZ_CP059488.1"/>
</dbReference>
<protein>
    <submittedName>
        <fullName evidence="1">Uncharacterized protein</fullName>
    </submittedName>
</protein>
<gene>
    <name evidence="1" type="ORF">H2515_04715</name>
</gene>
<reference evidence="1 2" key="1">
    <citation type="submission" date="2020-07" db="EMBL/GenBank/DDBJ databases">
        <title>Complete genome sequence analysis of Acidithiobacillus ferrivorans XJFY6S-08 reveals extreme environmental adaptation to alpine acid mine drainage.</title>
        <authorList>
            <person name="Yan L."/>
            <person name="Ni Y."/>
        </authorList>
    </citation>
    <scope>NUCLEOTIDE SEQUENCE [LARGE SCALE GENOMIC DNA]</scope>
    <source>
        <strain evidence="1 2">XJFY6S-08</strain>
    </source>
</reference>
<dbReference type="AlphaFoldDB" id="A0A7T4WFE8"/>
<accession>A0A7T4WFE8</accession>
<proteinExistence type="predicted"/>
<organism evidence="1 2">
    <name type="scientific">Acidithiobacillus ferrivorans</name>
    <dbReference type="NCBI Taxonomy" id="160808"/>
    <lineage>
        <taxon>Bacteria</taxon>
        <taxon>Pseudomonadati</taxon>
        <taxon>Pseudomonadota</taxon>
        <taxon>Acidithiobacillia</taxon>
        <taxon>Acidithiobacillales</taxon>
        <taxon>Acidithiobacillaceae</taxon>
        <taxon>Acidithiobacillus</taxon>
    </lineage>
</organism>
<dbReference type="Proteomes" id="UP000595420">
    <property type="component" value="Chromosome"/>
</dbReference>